<dbReference type="eggNOG" id="COG4938">
    <property type="taxonomic scope" value="Bacteria"/>
</dbReference>
<evidence type="ECO:0000259" key="3">
    <source>
        <dbReference type="Pfam" id="PF13304"/>
    </source>
</evidence>
<dbReference type="Pfam" id="PF13304">
    <property type="entry name" value="AAA_21"/>
    <property type="match status" value="1"/>
</dbReference>
<evidence type="ECO:0000259" key="1">
    <source>
        <dbReference type="Pfam" id="PF12476"/>
    </source>
</evidence>
<dbReference type="RefSeq" id="WP_012383771.1">
    <property type="nucleotide sequence ID" value="NC_010581.1"/>
</dbReference>
<dbReference type="InterPro" id="IPR027417">
    <property type="entry name" value="P-loop_NTPase"/>
</dbReference>
<dbReference type="PANTHER" id="PTHR43581:SF2">
    <property type="entry name" value="EXCINUCLEASE ATPASE SUBUNIT"/>
    <property type="match status" value="1"/>
</dbReference>
<dbReference type="PANTHER" id="PTHR43581">
    <property type="entry name" value="ATP/GTP PHOSPHATASE"/>
    <property type="match status" value="1"/>
</dbReference>
<dbReference type="InterPro" id="IPR022532">
    <property type="entry name" value="DUF3696"/>
</dbReference>
<dbReference type="PIRSF" id="PIRSF034888">
    <property type="entry name" value="P-loop_UCP034888"/>
    <property type="match status" value="1"/>
</dbReference>
<dbReference type="AlphaFoldDB" id="B2IH00"/>
<dbReference type="Proteomes" id="UP000001695">
    <property type="component" value="Chromosome"/>
</dbReference>
<dbReference type="Pfam" id="PF12476">
    <property type="entry name" value="DUF3696"/>
    <property type="match status" value="1"/>
</dbReference>
<sequence>MIEFIELRNFKTFDETELNLGSLTLLAGLNGSGKSTVIQALGLLRQSFDARFLTSGALALNGELVEIGTGRDVLYHGFDIPQIRIVLGTRRGTEEAILSWAAEVPTDGDVLTCNEKPDDHALADFDLFRPGFQLLRADRITPSTTFPKSQHAVRQQRFLGARGEYTAHFLLEFGEEISTAKLLRWPGEPEVASLGAQVNAWMQEFSPGVRVEAVPVPMTDFIRLVFSYKGEGVAYGEPLRPTNVGFGLTHALPVIVACLAASPGSLLIVENPEAQLHPRGQVAIGRLLALTAAGGVQVIVESHSDHVLNGIRLAVKDKQLASSEAQFHFFSRLPGKASSYETPVVGEGGRLSYWPSGFFDQWEKSLDSLLG</sequence>
<reference evidence="4 5" key="2">
    <citation type="journal article" date="2010" name="J. Bacteriol.">
        <title>Complete genome sequence of Beijerinckia indica subsp. indica.</title>
        <authorList>
            <person name="Tamas I."/>
            <person name="Dedysh S.N."/>
            <person name="Liesack W."/>
            <person name="Stott M.B."/>
            <person name="Alam M."/>
            <person name="Murrell J.C."/>
            <person name="Dunfield P.F."/>
        </authorList>
    </citation>
    <scope>NUCLEOTIDE SEQUENCE [LARGE SCALE GENOMIC DNA]</scope>
    <source>
        <strain evidence="5">ATCC 9039 / DSM 1715 / NCIMB 8712</strain>
    </source>
</reference>
<organism evidence="4 5">
    <name type="scientific">Beijerinckia indica subsp. indica (strain ATCC 9039 / DSM 1715 / NCIMB 8712)</name>
    <dbReference type="NCBI Taxonomy" id="395963"/>
    <lineage>
        <taxon>Bacteria</taxon>
        <taxon>Pseudomonadati</taxon>
        <taxon>Pseudomonadota</taxon>
        <taxon>Alphaproteobacteria</taxon>
        <taxon>Hyphomicrobiales</taxon>
        <taxon>Beijerinckiaceae</taxon>
        <taxon>Beijerinckia</taxon>
    </lineage>
</organism>
<evidence type="ECO:0000259" key="2">
    <source>
        <dbReference type="Pfam" id="PF13175"/>
    </source>
</evidence>
<name>B2IH00_BEII9</name>
<dbReference type="InterPro" id="IPR014592">
    <property type="entry name" value="P-loop_UCP034888"/>
</dbReference>
<dbReference type="OrthoDB" id="3322489at2"/>
<dbReference type="KEGG" id="bid:Bind_0764"/>
<dbReference type="InterPro" id="IPR051396">
    <property type="entry name" value="Bact_Antivir_Def_Nuclease"/>
</dbReference>
<dbReference type="STRING" id="395963.Bind_0764"/>
<dbReference type="GO" id="GO:0005524">
    <property type="term" value="F:ATP binding"/>
    <property type="evidence" value="ECO:0007669"/>
    <property type="project" value="InterPro"/>
</dbReference>
<evidence type="ECO:0000313" key="5">
    <source>
        <dbReference type="Proteomes" id="UP000001695"/>
    </source>
</evidence>
<dbReference type="SUPFAM" id="SSF52540">
    <property type="entry name" value="P-loop containing nucleoside triphosphate hydrolases"/>
    <property type="match status" value="1"/>
</dbReference>
<dbReference type="EMBL" id="CP001016">
    <property type="protein sequence ID" value="ACB94414.1"/>
    <property type="molecule type" value="Genomic_DNA"/>
</dbReference>
<feature type="domain" description="ATPase AAA-type core" evidence="3">
    <location>
        <begin position="236"/>
        <end position="309"/>
    </location>
</feature>
<dbReference type="InterPro" id="IPR041685">
    <property type="entry name" value="AAA_GajA/Old/RecF-like"/>
</dbReference>
<dbReference type="InterPro" id="IPR003959">
    <property type="entry name" value="ATPase_AAA_core"/>
</dbReference>
<protein>
    <recommendedName>
        <fullName evidence="6">DUF3696 domain-containing protein</fullName>
    </recommendedName>
</protein>
<reference evidence="5" key="1">
    <citation type="submission" date="2008-03" db="EMBL/GenBank/DDBJ databases">
        <title>Complete sequence of chromosome of Beijerinckia indica subsp. indica ATCC 9039.</title>
        <authorList>
            <consortium name="US DOE Joint Genome Institute"/>
            <person name="Copeland A."/>
            <person name="Lucas S."/>
            <person name="Lapidus A."/>
            <person name="Glavina del Rio T."/>
            <person name="Dalin E."/>
            <person name="Tice H."/>
            <person name="Bruce D."/>
            <person name="Goodwin L."/>
            <person name="Pitluck S."/>
            <person name="LaButti K."/>
            <person name="Schmutz J."/>
            <person name="Larimer F."/>
            <person name="Land M."/>
            <person name="Hauser L."/>
            <person name="Kyrpides N."/>
            <person name="Mikhailova N."/>
            <person name="Dunfield P.F."/>
            <person name="Dedysh S.N."/>
            <person name="Liesack W."/>
            <person name="Saw J.H."/>
            <person name="Alam M."/>
            <person name="Chen Y."/>
            <person name="Murrell J.C."/>
            <person name="Richardson P."/>
        </authorList>
    </citation>
    <scope>NUCLEOTIDE SEQUENCE [LARGE SCALE GENOMIC DNA]</scope>
    <source>
        <strain evidence="5">ATCC 9039 / DSM 1715 / NCIMB 8712</strain>
    </source>
</reference>
<feature type="domain" description="Endonuclease GajA/Old nuclease/RecF-like AAA" evidence="2">
    <location>
        <begin position="1"/>
        <end position="46"/>
    </location>
</feature>
<dbReference type="Gene3D" id="3.40.50.300">
    <property type="entry name" value="P-loop containing nucleotide triphosphate hydrolases"/>
    <property type="match status" value="1"/>
</dbReference>
<evidence type="ECO:0000313" key="4">
    <source>
        <dbReference type="EMBL" id="ACB94414.1"/>
    </source>
</evidence>
<dbReference type="HOGENOM" id="CLU_032548_0_0_5"/>
<proteinExistence type="predicted"/>
<keyword evidence="5" id="KW-1185">Reference proteome</keyword>
<gene>
    <name evidence="4" type="ordered locus">Bind_0764</name>
</gene>
<accession>B2IH00</accession>
<feature type="domain" description="DUF3696" evidence="1">
    <location>
        <begin position="321"/>
        <end position="369"/>
    </location>
</feature>
<dbReference type="Pfam" id="PF13175">
    <property type="entry name" value="AAA_15"/>
    <property type="match status" value="1"/>
</dbReference>
<dbReference type="GO" id="GO:0016887">
    <property type="term" value="F:ATP hydrolysis activity"/>
    <property type="evidence" value="ECO:0007669"/>
    <property type="project" value="InterPro"/>
</dbReference>
<evidence type="ECO:0008006" key="6">
    <source>
        <dbReference type="Google" id="ProtNLM"/>
    </source>
</evidence>